<dbReference type="Proteomes" id="UP001497482">
    <property type="component" value="Chromosome 18"/>
</dbReference>
<gene>
    <name evidence="1" type="ORF">KC01_LOCUS18120</name>
</gene>
<dbReference type="AlphaFoldDB" id="A0AAV2KEJ2"/>
<dbReference type="EMBL" id="OZ035840">
    <property type="protein sequence ID" value="CAL1588302.1"/>
    <property type="molecule type" value="Genomic_DNA"/>
</dbReference>
<reference evidence="1 2" key="1">
    <citation type="submission" date="2024-04" db="EMBL/GenBank/DDBJ databases">
        <authorList>
            <person name="Waldvogel A.-M."/>
            <person name="Schoenle A."/>
        </authorList>
    </citation>
    <scope>NUCLEOTIDE SEQUENCE [LARGE SCALE GENOMIC DNA]</scope>
</reference>
<accession>A0AAV2KEJ2</accession>
<keyword evidence="2" id="KW-1185">Reference proteome</keyword>
<sequence>MGQGHSQLTISLDDTSAAEIRFATEQLSSSAAGGFGGNRVRCPERGQETAAAAQPSLTATVAVLAALRLSCLRGEGGEEGVGGVGHPASFTLFVKTWQEQDSVQWDRLALIGSTGK</sequence>
<evidence type="ECO:0000313" key="2">
    <source>
        <dbReference type="Proteomes" id="UP001497482"/>
    </source>
</evidence>
<organism evidence="1 2">
    <name type="scientific">Knipowitschia caucasica</name>
    <name type="common">Caucasian dwarf goby</name>
    <name type="synonym">Pomatoschistus caucasicus</name>
    <dbReference type="NCBI Taxonomy" id="637954"/>
    <lineage>
        <taxon>Eukaryota</taxon>
        <taxon>Metazoa</taxon>
        <taxon>Chordata</taxon>
        <taxon>Craniata</taxon>
        <taxon>Vertebrata</taxon>
        <taxon>Euteleostomi</taxon>
        <taxon>Actinopterygii</taxon>
        <taxon>Neopterygii</taxon>
        <taxon>Teleostei</taxon>
        <taxon>Neoteleostei</taxon>
        <taxon>Acanthomorphata</taxon>
        <taxon>Gobiaria</taxon>
        <taxon>Gobiiformes</taxon>
        <taxon>Gobioidei</taxon>
        <taxon>Gobiidae</taxon>
        <taxon>Gobiinae</taxon>
        <taxon>Knipowitschia</taxon>
    </lineage>
</organism>
<evidence type="ECO:0000313" key="1">
    <source>
        <dbReference type="EMBL" id="CAL1588302.1"/>
    </source>
</evidence>
<name>A0AAV2KEJ2_KNICA</name>
<proteinExistence type="predicted"/>
<protein>
    <submittedName>
        <fullName evidence="1">Uncharacterized protein</fullName>
    </submittedName>
</protein>